<feature type="transmembrane region" description="Helical" evidence="1">
    <location>
        <begin position="6"/>
        <end position="27"/>
    </location>
</feature>
<dbReference type="AlphaFoldDB" id="A0A1V4SYE7"/>
<evidence type="ECO:0000313" key="3">
    <source>
        <dbReference type="Proteomes" id="UP000191448"/>
    </source>
</evidence>
<gene>
    <name evidence="2" type="ORF">CLTHE_05000</name>
</gene>
<evidence type="ECO:0000313" key="2">
    <source>
        <dbReference type="EMBL" id="OPX49769.1"/>
    </source>
</evidence>
<organism evidence="2 3">
    <name type="scientific">Clostridium thermobutyricum DSM 4928</name>
    <dbReference type="NCBI Taxonomy" id="1121339"/>
    <lineage>
        <taxon>Bacteria</taxon>
        <taxon>Bacillati</taxon>
        <taxon>Bacillota</taxon>
        <taxon>Clostridia</taxon>
        <taxon>Eubacteriales</taxon>
        <taxon>Clostridiaceae</taxon>
        <taxon>Clostridium</taxon>
    </lineage>
</organism>
<protein>
    <submittedName>
        <fullName evidence="2">Uncharacterized protein</fullName>
    </submittedName>
</protein>
<comment type="caution">
    <text evidence="2">The sequence shown here is derived from an EMBL/GenBank/DDBJ whole genome shotgun (WGS) entry which is preliminary data.</text>
</comment>
<dbReference type="RefSeq" id="WP_080021852.1">
    <property type="nucleotide sequence ID" value="NZ_LTAY01000021.1"/>
</dbReference>
<sequence length="420" mass="47438">MKKKVIVGVITIGIVGVVGTIGAIAGYSYSKKPNLKIEETKFEGDNKLLNKEKIDSDLNYDDIIYKDGKVYFKKYVVILGKGDSPITVNDENELVCDGGIIGKGVTISDKKFGDLSSVEVIDKSGIYEVVNQWTRLDPFITKEITFEIKDGKEKIIEEKDISFKDFKNRKDNFNKVRPEYDVQQRLSKIMKEFKGGTLAVGIMRVHDSDGKYTFVRFYSDEARTMLTGYGILKDDTGEAYLDTSNDSNENIVDVVLVNGKFYGVLSSGNIVLLNLSDWQIKYEKEYKNILKSLKTRARYLGTSGDYIYLKYMNGESESLVSFNTKTGEFSKAYKGENNNLHIEDVNDGYIIFSDGSGEKAKKIDIGHLNGNTIEIIKKDIEKLDKEKVIFNDEYIAVEKSKLKDGTKEVIGTEVEIYNLK</sequence>
<dbReference type="EMBL" id="LTAY01000021">
    <property type="protein sequence ID" value="OPX49769.1"/>
    <property type="molecule type" value="Genomic_DNA"/>
</dbReference>
<dbReference type="Proteomes" id="UP000191448">
    <property type="component" value="Unassembled WGS sequence"/>
</dbReference>
<evidence type="ECO:0000256" key="1">
    <source>
        <dbReference type="SAM" id="Phobius"/>
    </source>
</evidence>
<accession>A0A1V4SYE7</accession>
<keyword evidence="1" id="KW-0812">Transmembrane</keyword>
<name>A0A1V4SYE7_9CLOT</name>
<reference evidence="2 3" key="1">
    <citation type="submission" date="2016-02" db="EMBL/GenBank/DDBJ databases">
        <title>Genome sequence of Clostridium thermobutyricum DSM 4928.</title>
        <authorList>
            <person name="Poehlein A."/>
            <person name="Daniel R."/>
        </authorList>
    </citation>
    <scope>NUCLEOTIDE SEQUENCE [LARGE SCALE GENOMIC DNA]</scope>
    <source>
        <strain evidence="2 3">DSM 4928</strain>
    </source>
</reference>
<proteinExistence type="predicted"/>
<keyword evidence="1" id="KW-1133">Transmembrane helix</keyword>
<keyword evidence="1" id="KW-0472">Membrane</keyword>